<dbReference type="Pfam" id="PF03810">
    <property type="entry name" value="IBN_N"/>
    <property type="match status" value="1"/>
</dbReference>
<dbReference type="PANTHER" id="PTHR12363">
    <property type="entry name" value="TRANSPORTIN 3 AND IMPORTIN 13"/>
    <property type="match status" value="1"/>
</dbReference>
<evidence type="ECO:0000256" key="4">
    <source>
        <dbReference type="ARBA" id="ARBA00023242"/>
    </source>
</evidence>
<dbReference type="InterPro" id="IPR013598">
    <property type="entry name" value="Exportin-1/Importin-b-like"/>
</dbReference>
<dbReference type="Gene3D" id="1.25.10.10">
    <property type="entry name" value="Leucine-rich Repeat Variant"/>
    <property type="match status" value="1"/>
</dbReference>
<dbReference type="InterPro" id="IPR001494">
    <property type="entry name" value="Importin-beta_N"/>
</dbReference>
<dbReference type="GO" id="GO:0005634">
    <property type="term" value="C:nucleus"/>
    <property type="evidence" value="ECO:0007669"/>
    <property type="project" value="UniProtKB-SubCell"/>
</dbReference>
<feature type="non-terminal residue" evidence="6">
    <location>
        <position position="239"/>
    </location>
</feature>
<dbReference type="Pfam" id="PF08389">
    <property type="entry name" value="Xpo1"/>
    <property type="match status" value="1"/>
</dbReference>
<sequence length="239" mass="27060">MHSHHTMHYSVETVEAAVRELYCNGGTGSTAANEYLMSMQSSVQAWDIAWHLLDLAKPVEVQYIGAVTLHTKLSRHWHELPDWKYEDMRNRLIHAVIHYARGPKLVLTKVLVSMASFVVNTIAGYWPGAIDDLLTSFRPQIFTILAPDDLLKLLLEMLSVIPEELQSLERSMRGPSRKPLEESSGKILSFINQLSVMDADTLTCIGSWSQLSFDWEQQTALLPRVMACVRKPELCRPAT</sequence>
<dbReference type="GO" id="GO:0005737">
    <property type="term" value="C:cytoplasm"/>
    <property type="evidence" value="ECO:0007669"/>
    <property type="project" value="TreeGrafter"/>
</dbReference>
<dbReference type="GO" id="GO:0006606">
    <property type="term" value="P:protein import into nucleus"/>
    <property type="evidence" value="ECO:0007669"/>
    <property type="project" value="TreeGrafter"/>
</dbReference>
<dbReference type="SMART" id="SM00913">
    <property type="entry name" value="IBN_N"/>
    <property type="match status" value="1"/>
</dbReference>
<comment type="subcellular location">
    <subcellularLocation>
        <location evidence="1">Nucleus</location>
    </subcellularLocation>
</comment>
<evidence type="ECO:0000256" key="2">
    <source>
        <dbReference type="ARBA" id="ARBA00007991"/>
    </source>
</evidence>
<dbReference type="InterPro" id="IPR051345">
    <property type="entry name" value="Importin_beta-like_NTR"/>
</dbReference>
<evidence type="ECO:0000313" key="6">
    <source>
        <dbReference type="EMBL" id="JAC31413.1"/>
    </source>
</evidence>
<name>A0A023GEK7_AMBTT</name>
<accession>A0A023GEK7</accession>
<feature type="domain" description="Importin N-terminal" evidence="5">
    <location>
        <begin position="32"/>
        <end position="98"/>
    </location>
</feature>
<dbReference type="GO" id="GO:0031267">
    <property type="term" value="F:small GTPase binding"/>
    <property type="evidence" value="ECO:0007669"/>
    <property type="project" value="InterPro"/>
</dbReference>
<dbReference type="SUPFAM" id="SSF48371">
    <property type="entry name" value="ARM repeat"/>
    <property type="match status" value="1"/>
</dbReference>
<protein>
    <submittedName>
        <fullName evidence="6">Putative cadmus</fullName>
    </submittedName>
</protein>
<comment type="similarity">
    <text evidence="2">Belongs to the importin beta family.</text>
</comment>
<proteinExistence type="evidence at transcript level"/>
<keyword evidence="4" id="KW-0539">Nucleus</keyword>
<dbReference type="AlphaFoldDB" id="A0A023GEK7"/>
<dbReference type="PANTHER" id="PTHR12363:SF33">
    <property type="entry name" value="IMPORTIN-13"/>
    <property type="match status" value="1"/>
</dbReference>
<evidence type="ECO:0000259" key="5">
    <source>
        <dbReference type="SMART" id="SM00913"/>
    </source>
</evidence>
<dbReference type="InterPro" id="IPR016024">
    <property type="entry name" value="ARM-type_fold"/>
</dbReference>
<dbReference type="InterPro" id="IPR011989">
    <property type="entry name" value="ARM-like"/>
</dbReference>
<evidence type="ECO:0000256" key="3">
    <source>
        <dbReference type="ARBA" id="ARBA00022448"/>
    </source>
</evidence>
<keyword evidence="3" id="KW-0813">Transport</keyword>
<reference evidence="6" key="1">
    <citation type="submission" date="2014-03" db="EMBL/GenBank/DDBJ databases">
        <title>The sialotranscriptome of Amblyomma triste, Amblyomma parvum and Amblyomma cajennense ticks, uncovered by 454-based RNA-seq.</title>
        <authorList>
            <person name="Garcia G.R."/>
            <person name="Gardinassi L.G."/>
            <person name="Ribeiro J.M."/>
            <person name="Anatriello E."/>
            <person name="Ferreira B.R."/>
            <person name="Moreira H.N."/>
            <person name="Mafra C."/>
            <person name="Olegario M.M."/>
            <person name="Szabo P.J."/>
            <person name="Miranda-Santos I.K."/>
            <person name="Maruyama S.R."/>
        </authorList>
    </citation>
    <scope>NUCLEOTIDE SEQUENCE</scope>
    <source>
        <strain evidence="6">Mato Grasso do Sul</strain>
        <tissue evidence="6">Salivary glands</tissue>
    </source>
</reference>
<organism evidence="6">
    <name type="scientific">Amblyomma triste</name>
    <name type="common">Neotropical tick</name>
    <dbReference type="NCBI Taxonomy" id="251400"/>
    <lineage>
        <taxon>Eukaryota</taxon>
        <taxon>Metazoa</taxon>
        <taxon>Ecdysozoa</taxon>
        <taxon>Arthropoda</taxon>
        <taxon>Chelicerata</taxon>
        <taxon>Arachnida</taxon>
        <taxon>Acari</taxon>
        <taxon>Parasitiformes</taxon>
        <taxon>Ixodida</taxon>
        <taxon>Ixodoidea</taxon>
        <taxon>Ixodidae</taxon>
        <taxon>Amblyomminae</taxon>
        <taxon>Amblyomma</taxon>
    </lineage>
</organism>
<dbReference type="EMBL" id="GBBM01004005">
    <property type="protein sequence ID" value="JAC31413.1"/>
    <property type="molecule type" value="mRNA"/>
</dbReference>
<evidence type="ECO:0000256" key="1">
    <source>
        <dbReference type="ARBA" id="ARBA00004123"/>
    </source>
</evidence>